<dbReference type="Pfam" id="PF01791">
    <property type="entry name" value="DeoC"/>
    <property type="match status" value="1"/>
</dbReference>
<dbReference type="InterPro" id="IPR050456">
    <property type="entry name" value="DeoC/FbaB_aldolase"/>
</dbReference>
<protein>
    <submittedName>
        <fullName evidence="1">Fructose-bisphosphate aldolase</fullName>
    </submittedName>
</protein>
<evidence type="ECO:0000313" key="2">
    <source>
        <dbReference type="Proteomes" id="UP000660265"/>
    </source>
</evidence>
<dbReference type="Proteomes" id="UP000660265">
    <property type="component" value="Unassembled WGS sequence"/>
</dbReference>
<gene>
    <name evidence="1" type="ORF">GCM10011583_30360</name>
</gene>
<name>A0ABQ2E5X6_9ACTN</name>
<comment type="caution">
    <text evidence="1">The sequence shown here is derived from an EMBL/GenBank/DDBJ whole genome shotgun (WGS) entry which is preliminary data.</text>
</comment>
<dbReference type="InterPro" id="IPR002915">
    <property type="entry name" value="DeoC/FbaB/LacD_aldolase"/>
</dbReference>
<proteinExistence type="predicted"/>
<dbReference type="SMART" id="SM01133">
    <property type="entry name" value="DeoC"/>
    <property type="match status" value="1"/>
</dbReference>
<organism evidence="1 2">
    <name type="scientific">Streptomyces camponoticapitis</name>
    <dbReference type="NCBI Taxonomy" id="1616125"/>
    <lineage>
        <taxon>Bacteria</taxon>
        <taxon>Bacillati</taxon>
        <taxon>Actinomycetota</taxon>
        <taxon>Actinomycetes</taxon>
        <taxon>Kitasatosporales</taxon>
        <taxon>Streptomycetaceae</taxon>
        <taxon>Streptomyces</taxon>
    </lineage>
</organism>
<dbReference type="InterPro" id="IPR013785">
    <property type="entry name" value="Aldolase_TIM"/>
</dbReference>
<dbReference type="EMBL" id="BMMV01000008">
    <property type="protein sequence ID" value="GGJ96771.1"/>
    <property type="molecule type" value="Genomic_DNA"/>
</dbReference>
<dbReference type="PANTHER" id="PTHR47916:SF1">
    <property type="entry name" value="3-HYDROXY-5-PHOSPHONOOXYPENTANE-2,4-DIONE THIOLASE"/>
    <property type="match status" value="1"/>
</dbReference>
<keyword evidence="2" id="KW-1185">Reference proteome</keyword>
<dbReference type="InterPro" id="IPR041720">
    <property type="entry name" value="FbaB-like"/>
</dbReference>
<reference evidence="2" key="1">
    <citation type="journal article" date="2019" name="Int. J. Syst. Evol. Microbiol.">
        <title>The Global Catalogue of Microorganisms (GCM) 10K type strain sequencing project: providing services to taxonomists for standard genome sequencing and annotation.</title>
        <authorList>
            <consortium name="The Broad Institute Genomics Platform"/>
            <consortium name="The Broad Institute Genome Sequencing Center for Infectious Disease"/>
            <person name="Wu L."/>
            <person name="Ma J."/>
        </authorList>
    </citation>
    <scope>NUCLEOTIDE SEQUENCE [LARGE SCALE GENOMIC DNA]</scope>
    <source>
        <strain evidence="2">CGMCC 4.7275</strain>
    </source>
</reference>
<dbReference type="PIRSF" id="PIRSF038992">
    <property type="entry name" value="Aldolase_Ia"/>
    <property type="match status" value="1"/>
</dbReference>
<dbReference type="PANTHER" id="PTHR47916">
    <property type="entry name" value="FRUCTOSE-BISPHOSPHATE ALDOLASE CLASS 1"/>
    <property type="match status" value="1"/>
</dbReference>
<dbReference type="Gene3D" id="3.20.20.70">
    <property type="entry name" value="Aldolase class I"/>
    <property type="match status" value="1"/>
</dbReference>
<accession>A0ABQ2E5X6</accession>
<dbReference type="RefSeq" id="WP_189107960.1">
    <property type="nucleotide sequence ID" value="NZ_BMMV01000008.1"/>
</dbReference>
<dbReference type="SUPFAM" id="SSF51569">
    <property type="entry name" value="Aldolase"/>
    <property type="match status" value="1"/>
</dbReference>
<evidence type="ECO:0000313" key="1">
    <source>
        <dbReference type="EMBL" id="GGJ96771.1"/>
    </source>
</evidence>
<sequence length="252" mass="25662">MTLVNGKQRRLRRLVGEDGRTLLVALDHSVTTGVAGGLANMGAVMRSVISGGADGIVAHRGSAAREMPVQRDTAMIVHLSGNTALSAQPELKATVCEPETAAALGADAVSAHITLGCGHREDRDALVGLGAIARSCDRLGMPLLVMTYIRTEAADIGPQVLHASRIAAELGADIVKAAHPGEQYLTDLASQVPVPVVIAGGAADGTWEDFLSSAKNAIGAGIGGLCVGRWVFGSPDPAAATAELRGIVHGSG</sequence>